<evidence type="ECO:0000313" key="1">
    <source>
        <dbReference type="EMBL" id="OIO19916.1"/>
    </source>
</evidence>
<protein>
    <recommendedName>
        <fullName evidence="3">WavE lipopolysaccharide synthesis</fullName>
    </recommendedName>
</protein>
<organism evidence="1 2">
    <name type="scientific">Candidatus Magasanikbacteria bacterium CG1_02_32_51</name>
    <dbReference type="NCBI Taxonomy" id="1805238"/>
    <lineage>
        <taxon>Bacteria</taxon>
        <taxon>Candidatus Magasanikiibacteriota</taxon>
    </lineage>
</organism>
<dbReference type="AlphaFoldDB" id="A0A1J4U5N2"/>
<comment type="caution">
    <text evidence="1">The sequence shown here is derived from an EMBL/GenBank/DDBJ whole genome shotgun (WGS) entry which is preliminary data.</text>
</comment>
<sequence>MALIMQGPLKKENNFTLESIRIYKKIFPNTHIIVSTWEDEKEKYIEQIKEEGVFVVLNKKPLVSGFGNVNFQIISTINGLYKAKELGVEYVYKTRCDQRINGINLNEYFVNLLNYFPSAGGFKQKKRIIASSYISLKFVPYLLTDMFQFGNVDDMINYWSCELDSRSKSNRLIKSIRDLLDVKMSEVLLCSSYLEKIGRKNKWTIEDSWHAFADHFLIVDRHIIDQFFYKYDYYNEFGGHIYRNITNNQYITFLDWFNLYTNFSNKKNNKLESVIDLPTRSTIINKNYEY</sequence>
<accession>A0A1J4U5N2</accession>
<dbReference type="Pfam" id="PF07507">
    <property type="entry name" value="WavE"/>
    <property type="match status" value="1"/>
</dbReference>
<dbReference type="InterPro" id="IPR011122">
    <property type="entry name" value="WavE"/>
</dbReference>
<proteinExistence type="predicted"/>
<dbReference type="Proteomes" id="UP000181941">
    <property type="component" value="Unassembled WGS sequence"/>
</dbReference>
<reference evidence="1 2" key="1">
    <citation type="journal article" date="2016" name="Environ. Microbiol.">
        <title>Genomic resolution of a cold subsurface aquifer community provides metabolic insights for novel microbes adapted to high CO concentrations.</title>
        <authorList>
            <person name="Probst A.J."/>
            <person name="Castelle C.J."/>
            <person name="Singh A."/>
            <person name="Brown C.T."/>
            <person name="Anantharaman K."/>
            <person name="Sharon I."/>
            <person name="Hug L.A."/>
            <person name="Burstein D."/>
            <person name="Emerson J.B."/>
            <person name="Thomas B.C."/>
            <person name="Banfield J.F."/>
        </authorList>
    </citation>
    <scope>NUCLEOTIDE SEQUENCE [LARGE SCALE GENOMIC DNA]</scope>
    <source>
        <strain evidence="1">CG1_02_32_51</strain>
    </source>
</reference>
<evidence type="ECO:0000313" key="2">
    <source>
        <dbReference type="Proteomes" id="UP000181941"/>
    </source>
</evidence>
<dbReference type="EMBL" id="MNVC01000014">
    <property type="protein sequence ID" value="OIO19916.1"/>
    <property type="molecule type" value="Genomic_DNA"/>
</dbReference>
<name>A0A1J4U5N2_9BACT</name>
<dbReference type="STRING" id="1805238.AUJ23_01185"/>
<gene>
    <name evidence="1" type="ORF">AUJ23_01185</name>
</gene>
<evidence type="ECO:0008006" key="3">
    <source>
        <dbReference type="Google" id="ProtNLM"/>
    </source>
</evidence>